<organism evidence="6">
    <name type="scientific">Xenopus tropicalis</name>
    <name type="common">Western clawed frog</name>
    <name type="synonym">Silurana tropicalis</name>
    <dbReference type="NCBI Taxonomy" id="8364"/>
    <lineage>
        <taxon>Eukaryota</taxon>
        <taxon>Metazoa</taxon>
        <taxon>Chordata</taxon>
        <taxon>Craniata</taxon>
        <taxon>Vertebrata</taxon>
        <taxon>Euteleostomi</taxon>
        <taxon>Amphibia</taxon>
        <taxon>Batrachia</taxon>
        <taxon>Anura</taxon>
        <taxon>Pipoidea</taxon>
        <taxon>Pipidae</taxon>
        <taxon>Xenopodinae</taxon>
        <taxon>Xenopus</taxon>
        <taxon>Silurana</taxon>
    </lineage>
</organism>
<feature type="region of interest" description="Disordered" evidence="3">
    <location>
        <begin position="110"/>
        <end position="132"/>
    </location>
</feature>
<dbReference type="InterPro" id="IPR050413">
    <property type="entry name" value="TCR_beta_variable"/>
</dbReference>
<feature type="domain" description="Ig-like" evidence="5">
    <location>
        <begin position="14"/>
        <end position="127"/>
    </location>
</feature>
<dbReference type="GO" id="GO:0002376">
    <property type="term" value="P:immune system process"/>
    <property type="evidence" value="ECO:0007669"/>
    <property type="project" value="UniProtKB-KW"/>
</dbReference>
<name>A0A803JN56_XENTR</name>
<dbReference type="SUPFAM" id="SSF48726">
    <property type="entry name" value="Immunoglobulin"/>
    <property type="match status" value="1"/>
</dbReference>
<protein>
    <recommendedName>
        <fullName evidence="5">Ig-like domain-containing protein</fullName>
    </recommendedName>
</protein>
<evidence type="ECO:0000259" key="5">
    <source>
        <dbReference type="PROSITE" id="PS50835"/>
    </source>
</evidence>
<dbReference type="FunCoup" id="A0A803JN56">
    <property type="interactions" value="629"/>
</dbReference>
<dbReference type="AlphaFoldDB" id="A0A803JN56"/>
<dbReference type="Pfam" id="PF07686">
    <property type="entry name" value="V-set"/>
    <property type="match status" value="1"/>
</dbReference>
<keyword evidence="1 4" id="KW-0732">Signal</keyword>
<reference evidence="6" key="1">
    <citation type="journal article" date="2010" name="Science">
        <title>The genome of the Western clawed frog Xenopus tropicalis.</title>
        <authorList>
            <person name="Hellsten U."/>
            <person name="Harland R.M."/>
            <person name="Gilchrist M.J."/>
            <person name="Hendrix D."/>
            <person name="Jurka J."/>
            <person name="Kapitonov V."/>
            <person name="Ovcharenko I."/>
            <person name="Putnam N.H."/>
            <person name="Shu S."/>
            <person name="Taher L."/>
            <person name="Blitz I.L."/>
            <person name="Blumberg B."/>
            <person name="Dichmann D.S."/>
            <person name="Dubchak I."/>
            <person name="Amaya E."/>
            <person name="Detter J.C."/>
            <person name="Fletcher R."/>
            <person name="Gerhard D.S."/>
            <person name="Goodstein D."/>
            <person name="Graves T."/>
            <person name="Grigoriev I.V."/>
            <person name="Grimwood J."/>
            <person name="Kawashima T."/>
            <person name="Lindquist E."/>
            <person name="Lucas S.M."/>
            <person name="Mead P.E."/>
            <person name="Mitros T."/>
            <person name="Ogino H."/>
            <person name="Ohta Y."/>
            <person name="Poliakov A.V."/>
            <person name="Pollet N."/>
            <person name="Robert J."/>
            <person name="Salamov A."/>
            <person name="Sater A.K."/>
            <person name="Schmutz J."/>
            <person name="Terry A."/>
            <person name="Vize P.D."/>
            <person name="Warren W.C."/>
            <person name="Wells D."/>
            <person name="Wills A."/>
            <person name="Wilson R.K."/>
            <person name="Zimmerman L.B."/>
            <person name="Zorn A.M."/>
            <person name="Grainger R."/>
            <person name="Grammer T."/>
            <person name="Khokha M.K."/>
            <person name="Richardson P.M."/>
            <person name="Rokhsar D.S."/>
        </authorList>
    </citation>
    <scope>NUCLEOTIDE SEQUENCE [LARGE SCALE GENOMIC DNA]</scope>
    <source>
        <strain evidence="6">Nigerian</strain>
    </source>
</reference>
<dbReference type="InterPro" id="IPR013106">
    <property type="entry name" value="Ig_V-set"/>
</dbReference>
<feature type="signal peptide" evidence="4">
    <location>
        <begin position="1"/>
        <end position="18"/>
    </location>
</feature>
<dbReference type="PANTHER" id="PTHR23268:SF124">
    <property type="entry name" value="IG-LIKE DOMAIN-CONTAINING PROTEIN"/>
    <property type="match status" value="1"/>
</dbReference>
<dbReference type="Gene3D" id="2.60.40.10">
    <property type="entry name" value="Immunoglobulins"/>
    <property type="match status" value="1"/>
</dbReference>
<sequence>MTGWLVLLLVLIPPHCKGVQVLQKKLLLVPLGQPAEIPCSQDQSNHFAMYWYQQNQGEGLKLMVYSSGAKEETMEKDYGGRWSLNRSDIYNSALKLEGAKMEDEGEYFCASSTTDTDAGPGATTKPSHWERDGINNTCCPPPALTPLPTHPIKQEPKPPLKWVQTLYNYSSQNPLWRWVPGQVWVRLLLTCSSCWGGAVSYL</sequence>
<evidence type="ECO:0000256" key="4">
    <source>
        <dbReference type="SAM" id="SignalP"/>
    </source>
</evidence>
<dbReference type="SMART" id="SM00409">
    <property type="entry name" value="IG"/>
    <property type="match status" value="1"/>
</dbReference>
<evidence type="ECO:0000256" key="1">
    <source>
        <dbReference type="ARBA" id="ARBA00022729"/>
    </source>
</evidence>
<dbReference type="InterPro" id="IPR007110">
    <property type="entry name" value="Ig-like_dom"/>
</dbReference>
<dbReference type="InterPro" id="IPR036179">
    <property type="entry name" value="Ig-like_dom_sf"/>
</dbReference>
<feature type="chain" id="PRO_5031366934" description="Ig-like domain-containing protein" evidence="4">
    <location>
        <begin position="19"/>
        <end position="202"/>
    </location>
</feature>
<accession>A0A803JN56</accession>
<keyword evidence="2" id="KW-0391">Immunity</keyword>
<reference evidence="6" key="2">
    <citation type="submission" date="2021-03" db="UniProtKB">
        <authorList>
            <consortium name="Ensembl"/>
        </authorList>
    </citation>
    <scope>IDENTIFICATION</scope>
</reference>
<evidence type="ECO:0000256" key="2">
    <source>
        <dbReference type="ARBA" id="ARBA00022859"/>
    </source>
</evidence>
<dbReference type="InterPro" id="IPR003599">
    <property type="entry name" value="Ig_sub"/>
</dbReference>
<dbReference type="GeneTree" id="ENSGT01070000254626"/>
<dbReference type="SMART" id="SM00406">
    <property type="entry name" value="IGv"/>
    <property type="match status" value="1"/>
</dbReference>
<dbReference type="InterPro" id="IPR013783">
    <property type="entry name" value="Ig-like_fold"/>
</dbReference>
<feature type="compositionally biased region" description="Low complexity" evidence="3">
    <location>
        <begin position="113"/>
        <end position="124"/>
    </location>
</feature>
<dbReference type="InParanoid" id="A0A803JN56"/>
<proteinExistence type="predicted"/>
<evidence type="ECO:0000313" key="6">
    <source>
        <dbReference type="Ensembl" id="ENSXETP00000109401"/>
    </source>
</evidence>
<dbReference type="PROSITE" id="PS50835">
    <property type="entry name" value="IG_LIKE"/>
    <property type="match status" value="1"/>
</dbReference>
<evidence type="ECO:0000256" key="3">
    <source>
        <dbReference type="SAM" id="MobiDB-lite"/>
    </source>
</evidence>
<dbReference type="Ensembl" id="ENSXETT00000123454">
    <property type="protein sequence ID" value="ENSXETP00000109401"/>
    <property type="gene ID" value="ENSXETG00000043114"/>
</dbReference>
<dbReference type="PANTHER" id="PTHR23268">
    <property type="entry name" value="T-CELL RECEPTOR BETA CHAIN"/>
    <property type="match status" value="1"/>
</dbReference>